<gene>
    <name evidence="11" type="primary">idi_3</name>
    <name evidence="11" type="ORF">SDC9_15945</name>
</gene>
<evidence type="ECO:0000256" key="5">
    <source>
        <dbReference type="ARBA" id="ARBA00022723"/>
    </source>
</evidence>
<evidence type="ECO:0000259" key="10">
    <source>
        <dbReference type="PROSITE" id="PS51462"/>
    </source>
</evidence>
<comment type="pathway">
    <text evidence="1">Isoprenoid biosynthesis; dimethylallyl diphosphate biosynthesis; dimethylallyl diphosphate from isopentenyl diphosphate: step 1/1.</text>
</comment>
<dbReference type="HAMAP" id="MF_00202">
    <property type="entry name" value="Idi"/>
    <property type="match status" value="1"/>
</dbReference>
<reference evidence="11" key="1">
    <citation type="submission" date="2019-08" db="EMBL/GenBank/DDBJ databases">
        <authorList>
            <person name="Kucharzyk K."/>
            <person name="Murdoch R.W."/>
            <person name="Higgins S."/>
            <person name="Loffler F."/>
        </authorList>
    </citation>
    <scope>NUCLEOTIDE SEQUENCE</scope>
</reference>
<dbReference type="Pfam" id="PF00293">
    <property type="entry name" value="NUDIX"/>
    <property type="match status" value="1"/>
</dbReference>
<name>A0A644TVH1_9ZZZZ</name>
<dbReference type="SUPFAM" id="SSF55811">
    <property type="entry name" value="Nudix"/>
    <property type="match status" value="1"/>
</dbReference>
<dbReference type="AlphaFoldDB" id="A0A644TVH1"/>
<dbReference type="NCBIfam" id="TIGR02150">
    <property type="entry name" value="IPP_isom_1"/>
    <property type="match status" value="1"/>
</dbReference>
<dbReference type="GO" id="GO:0050992">
    <property type="term" value="P:dimethylallyl diphosphate biosynthetic process"/>
    <property type="evidence" value="ECO:0007669"/>
    <property type="project" value="UniProtKB-UniPathway"/>
</dbReference>
<evidence type="ECO:0000256" key="9">
    <source>
        <dbReference type="ARBA" id="ARBA00023235"/>
    </source>
</evidence>
<dbReference type="InterPro" id="IPR015797">
    <property type="entry name" value="NUDIX_hydrolase-like_dom_sf"/>
</dbReference>
<dbReference type="InterPro" id="IPR056375">
    <property type="entry name" value="Idi_bact"/>
</dbReference>
<keyword evidence="8" id="KW-0414">Isoprene biosynthesis</keyword>
<sequence length="175" mass="20835">MNNEDIQVQLVDQNDNPIGQMEKLQAHIEAKMHRAVSLLIMNSKGEWLLHQRAEDKYHSPNLWTNACCTHPLIGENYEVAIKRRLIEEMGIEIKGELKHELDFTYFAKLNDNLFEHEYDRLFSTICDQEPNPSPIEVKDWKYISYEELKKDIHNNPNNYTEWFKIIFSKISDKRK</sequence>
<dbReference type="InterPro" id="IPR011876">
    <property type="entry name" value="IsopentenylPP_isomerase_typ1"/>
</dbReference>
<evidence type="ECO:0000256" key="3">
    <source>
        <dbReference type="ARBA" id="ARBA00012057"/>
    </source>
</evidence>
<keyword evidence="7" id="KW-0464">Manganese</keyword>
<dbReference type="GO" id="GO:0005737">
    <property type="term" value="C:cytoplasm"/>
    <property type="evidence" value="ECO:0007669"/>
    <property type="project" value="TreeGrafter"/>
</dbReference>
<dbReference type="PROSITE" id="PS51462">
    <property type="entry name" value="NUDIX"/>
    <property type="match status" value="1"/>
</dbReference>
<dbReference type="GO" id="GO:0046872">
    <property type="term" value="F:metal ion binding"/>
    <property type="evidence" value="ECO:0007669"/>
    <property type="project" value="UniProtKB-KW"/>
</dbReference>
<keyword evidence="5" id="KW-0479">Metal-binding</keyword>
<dbReference type="PANTHER" id="PTHR10885">
    <property type="entry name" value="ISOPENTENYL-DIPHOSPHATE DELTA-ISOMERASE"/>
    <property type="match status" value="1"/>
</dbReference>
<dbReference type="GO" id="GO:0004452">
    <property type="term" value="F:isopentenyl-diphosphate delta-isomerase activity"/>
    <property type="evidence" value="ECO:0007669"/>
    <property type="project" value="UniProtKB-EC"/>
</dbReference>
<evidence type="ECO:0000256" key="2">
    <source>
        <dbReference type="ARBA" id="ARBA00007579"/>
    </source>
</evidence>
<dbReference type="NCBIfam" id="NF002995">
    <property type="entry name" value="PRK03759.1"/>
    <property type="match status" value="1"/>
</dbReference>
<feature type="domain" description="Nudix hydrolase" evidence="10">
    <location>
        <begin position="31"/>
        <end position="165"/>
    </location>
</feature>
<dbReference type="CDD" id="cd02885">
    <property type="entry name" value="NUDIX_IPP_Isomerase"/>
    <property type="match status" value="1"/>
</dbReference>
<organism evidence="11">
    <name type="scientific">bioreactor metagenome</name>
    <dbReference type="NCBI Taxonomy" id="1076179"/>
    <lineage>
        <taxon>unclassified sequences</taxon>
        <taxon>metagenomes</taxon>
        <taxon>ecological metagenomes</taxon>
    </lineage>
</organism>
<evidence type="ECO:0000256" key="1">
    <source>
        <dbReference type="ARBA" id="ARBA00004826"/>
    </source>
</evidence>
<evidence type="ECO:0000256" key="4">
    <source>
        <dbReference type="ARBA" id="ARBA00022490"/>
    </source>
</evidence>
<evidence type="ECO:0000256" key="8">
    <source>
        <dbReference type="ARBA" id="ARBA00023229"/>
    </source>
</evidence>
<keyword evidence="4" id="KW-0963">Cytoplasm</keyword>
<accession>A0A644TVH1</accession>
<keyword evidence="9 11" id="KW-0413">Isomerase</keyword>
<protein>
    <recommendedName>
        <fullName evidence="3">isopentenyl-diphosphate Delta-isomerase</fullName>
        <ecNumber evidence="3">5.3.3.2</ecNumber>
    </recommendedName>
</protein>
<dbReference type="Gene3D" id="3.90.79.10">
    <property type="entry name" value="Nucleoside Triphosphate Pyrophosphohydrolase"/>
    <property type="match status" value="1"/>
</dbReference>
<dbReference type="EMBL" id="VSSQ01000051">
    <property type="protein sequence ID" value="MPL70192.1"/>
    <property type="molecule type" value="Genomic_DNA"/>
</dbReference>
<proteinExistence type="inferred from homology"/>
<dbReference type="PANTHER" id="PTHR10885:SF0">
    <property type="entry name" value="ISOPENTENYL-DIPHOSPHATE DELTA-ISOMERASE"/>
    <property type="match status" value="1"/>
</dbReference>
<dbReference type="GO" id="GO:0009240">
    <property type="term" value="P:isopentenyl diphosphate biosynthetic process"/>
    <property type="evidence" value="ECO:0007669"/>
    <property type="project" value="TreeGrafter"/>
</dbReference>
<comment type="similarity">
    <text evidence="2">Belongs to the IPP isomerase type 1 family.</text>
</comment>
<dbReference type="UniPathway" id="UPA00059">
    <property type="reaction ID" value="UER00104"/>
</dbReference>
<dbReference type="PIRSF" id="PIRSF018427">
    <property type="entry name" value="Isopntndiph_ism"/>
    <property type="match status" value="1"/>
</dbReference>
<keyword evidence="6" id="KW-0460">Magnesium</keyword>
<dbReference type="EC" id="5.3.3.2" evidence="3"/>
<evidence type="ECO:0000256" key="6">
    <source>
        <dbReference type="ARBA" id="ARBA00022842"/>
    </source>
</evidence>
<dbReference type="InterPro" id="IPR000086">
    <property type="entry name" value="NUDIX_hydrolase_dom"/>
</dbReference>
<evidence type="ECO:0000256" key="7">
    <source>
        <dbReference type="ARBA" id="ARBA00023211"/>
    </source>
</evidence>
<evidence type="ECO:0000313" key="11">
    <source>
        <dbReference type="EMBL" id="MPL70192.1"/>
    </source>
</evidence>
<comment type="caution">
    <text evidence="11">The sequence shown here is derived from an EMBL/GenBank/DDBJ whole genome shotgun (WGS) entry which is preliminary data.</text>
</comment>